<dbReference type="PANTHER" id="PTHR28061:SF1">
    <property type="entry name" value="INO80 COMPLEX SUBUNIT 4"/>
    <property type="match status" value="1"/>
</dbReference>
<comment type="caution">
    <text evidence="2">The sequence shown here is derived from an EMBL/GenBank/DDBJ whole genome shotgun (WGS) entry which is preliminary data.</text>
</comment>
<dbReference type="Proteomes" id="UP001595075">
    <property type="component" value="Unassembled WGS sequence"/>
</dbReference>
<name>A0ABR4CU36_9HELO</name>
<dbReference type="InterPro" id="IPR013175">
    <property type="entry name" value="INO80_su_Ies4"/>
</dbReference>
<accession>A0ABR4CU36</accession>
<proteinExistence type="predicted"/>
<protein>
    <recommendedName>
        <fullName evidence="4">DUF1711 domain-containing protein</fullName>
    </recommendedName>
</protein>
<feature type="compositionally biased region" description="Low complexity" evidence="1">
    <location>
        <begin position="272"/>
        <end position="285"/>
    </location>
</feature>
<keyword evidence="3" id="KW-1185">Reference proteome</keyword>
<evidence type="ECO:0008006" key="4">
    <source>
        <dbReference type="Google" id="ProtNLM"/>
    </source>
</evidence>
<feature type="compositionally biased region" description="Basic and acidic residues" evidence="1">
    <location>
        <begin position="225"/>
        <end position="242"/>
    </location>
</feature>
<feature type="compositionally biased region" description="Low complexity" evidence="1">
    <location>
        <begin position="85"/>
        <end position="94"/>
    </location>
</feature>
<feature type="compositionally biased region" description="Polar residues" evidence="1">
    <location>
        <begin position="62"/>
        <end position="84"/>
    </location>
</feature>
<organism evidence="2 3">
    <name type="scientific">Oculimacula yallundae</name>
    <dbReference type="NCBI Taxonomy" id="86028"/>
    <lineage>
        <taxon>Eukaryota</taxon>
        <taxon>Fungi</taxon>
        <taxon>Dikarya</taxon>
        <taxon>Ascomycota</taxon>
        <taxon>Pezizomycotina</taxon>
        <taxon>Leotiomycetes</taxon>
        <taxon>Helotiales</taxon>
        <taxon>Ploettnerulaceae</taxon>
        <taxon>Oculimacula</taxon>
    </lineage>
</organism>
<feature type="region of interest" description="Disordered" evidence="1">
    <location>
        <begin position="205"/>
        <end position="285"/>
    </location>
</feature>
<evidence type="ECO:0000313" key="3">
    <source>
        <dbReference type="Proteomes" id="UP001595075"/>
    </source>
</evidence>
<sequence>MAPPSKTTVAAGGRRKSSKTSLMVTLKLSPKLLQQFAPAPVAEKTVTKAEKEESPSKESSSTVSNTLPVATSSNGDVPSESAVNTPVAASTPVPSSMPPPTEVVKKRGVKRTGPSLGPDGLPKPRGKPGPKKKARLEDGSIDHSASAPRAANGTAAHKLGPKANAGAINAGLRALDRSGKPCRKWQKGSFKLKSFTGVIWEIPRWTAPPRITVQGNSESSTSGDSSKENKDNSQLESEKSEKSNNGVDVDMKSNVSNLVSSPAPSLPPPSSATPAPAALAVEASA</sequence>
<evidence type="ECO:0000313" key="2">
    <source>
        <dbReference type="EMBL" id="KAL2073360.1"/>
    </source>
</evidence>
<evidence type="ECO:0000256" key="1">
    <source>
        <dbReference type="SAM" id="MobiDB-lite"/>
    </source>
</evidence>
<dbReference type="Pfam" id="PF08193">
    <property type="entry name" value="INO80_Ies4"/>
    <property type="match status" value="1"/>
</dbReference>
<feature type="compositionally biased region" description="Basic and acidic residues" evidence="1">
    <location>
        <begin position="45"/>
        <end position="56"/>
    </location>
</feature>
<reference evidence="2 3" key="1">
    <citation type="journal article" date="2024" name="Commun. Biol.">
        <title>Comparative genomic analysis of thermophilic fungi reveals convergent evolutionary adaptations and gene losses.</title>
        <authorList>
            <person name="Steindorff A.S."/>
            <person name="Aguilar-Pontes M.V."/>
            <person name="Robinson A.J."/>
            <person name="Andreopoulos B."/>
            <person name="LaButti K."/>
            <person name="Kuo A."/>
            <person name="Mondo S."/>
            <person name="Riley R."/>
            <person name="Otillar R."/>
            <person name="Haridas S."/>
            <person name="Lipzen A."/>
            <person name="Grimwood J."/>
            <person name="Schmutz J."/>
            <person name="Clum A."/>
            <person name="Reid I.D."/>
            <person name="Moisan M.C."/>
            <person name="Butler G."/>
            <person name="Nguyen T.T.M."/>
            <person name="Dewar K."/>
            <person name="Conant G."/>
            <person name="Drula E."/>
            <person name="Henrissat B."/>
            <person name="Hansel C."/>
            <person name="Singer S."/>
            <person name="Hutchinson M.I."/>
            <person name="de Vries R.P."/>
            <person name="Natvig D.O."/>
            <person name="Powell A.J."/>
            <person name="Tsang A."/>
            <person name="Grigoriev I.V."/>
        </authorList>
    </citation>
    <scope>NUCLEOTIDE SEQUENCE [LARGE SCALE GENOMIC DNA]</scope>
    <source>
        <strain evidence="2 3">CBS 494.80</strain>
    </source>
</reference>
<feature type="compositionally biased region" description="Basic residues" evidence="1">
    <location>
        <begin position="124"/>
        <end position="134"/>
    </location>
</feature>
<gene>
    <name evidence="2" type="ORF">VTL71DRAFT_10684</name>
</gene>
<feature type="region of interest" description="Disordered" evidence="1">
    <location>
        <begin position="1"/>
        <end position="163"/>
    </location>
</feature>
<feature type="compositionally biased region" description="Low complexity" evidence="1">
    <location>
        <begin position="215"/>
        <end position="224"/>
    </location>
</feature>
<dbReference type="PANTHER" id="PTHR28061">
    <property type="entry name" value="INO EIGHTY SUBUNIT 4"/>
    <property type="match status" value="1"/>
</dbReference>
<feature type="compositionally biased region" description="Low complexity" evidence="1">
    <location>
        <begin position="253"/>
        <end position="263"/>
    </location>
</feature>
<dbReference type="EMBL" id="JAZHXI010000003">
    <property type="protein sequence ID" value="KAL2073360.1"/>
    <property type="molecule type" value="Genomic_DNA"/>
</dbReference>